<evidence type="ECO:0000256" key="1">
    <source>
        <dbReference type="SAM" id="MobiDB-lite"/>
    </source>
</evidence>
<name>A0A386KLH5_9CAUD</name>
<feature type="compositionally biased region" description="Basic and acidic residues" evidence="1">
    <location>
        <begin position="16"/>
        <end position="25"/>
    </location>
</feature>
<accession>A0A386KLH5</accession>
<dbReference type="GeneID" id="62648762"/>
<proteinExistence type="predicted"/>
<reference evidence="2 3" key="1">
    <citation type="submission" date="2018-08" db="EMBL/GenBank/DDBJ databases">
        <authorList>
            <person name="Franke B.K."/>
            <person name="Bonilla J.A."/>
            <person name="Klyczek K."/>
            <person name="Garlena R.A."/>
            <person name="Russell D.A."/>
            <person name="Pope W.H."/>
            <person name="Jacobs-Sera D."/>
            <person name="Hatfull G.F."/>
        </authorList>
    </citation>
    <scope>NUCLEOTIDE SEQUENCE [LARGE SCALE GENOMIC DNA]</scope>
</reference>
<gene>
    <name evidence="2" type="primary">26</name>
    <name evidence="2" type="ORF">SEA_EFEKO_26</name>
</gene>
<dbReference type="EMBL" id="MH825700">
    <property type="protein sequence ID" value="AYD86272.1"/>
    <property type="molecule type" value="Genomic_DNA"/>
</dbReference>
<protein>
    <submittedName>
        <fullName evidence="2">Uncharacterized protein</fullName>
    </submittedName>
</protein>
<evidence type="ECO:0000313" key="2">
    <source>
        <dbReference type="EMBL" id="AYD86272.1"/>
    </source>
</evidence>
<evidence type="ECO:0000313" key="3">
    <source>
        <dbReference type="Proteomes" id="UP000282283"/>
    </source>
</evidence>
<sequence length="40" mass="4412">MSGAWHDMLQWEAAEGIERGPEHHGPTLTADDAPELIRDA</sequence>
<feature type="region of interest" description="Disordered" evidence="1">
    <location>
        <begin position="1"/>
        <end position="40"/>
    </location>
</feature>
<dbReference type="KEGG" id="vg:62648762"/>
<organism evidence="2 3">
    <name type="scientific">Microbacterium phage Efeko</name>
    <dbReference type="NCBI Taxonomy" id="2315704"/>
    <lineage>
        <taxon>Viruses</taxon>
        <taxon>Duplodnaviria</taxon>
        <taxon>Heunggongvirae</taxon>
        <taxon>Uroviricota</taxon>
        <taxon>Caudoviricetes</taxon>
        <taxon>Orlajensenviridae</taxon>
        <taxon>Pelczarvirinae</taxon>
        <taxon>Efekovirus</taxon>
        <taxon>Efekovirus efeko</taxon>
        <taxon>Efkovirus efeko</taxon>
    </lineage>
</organism>
<dbReference type="RefSeq" id="YP_009996838.1">
    <property type="nucleotide sequence ID" value="NC_052941.1"/>
</dbReference>
<keyword evidence="3" id="KW-1185">Reference proteome</keyword>
<dbReference type="Proteomes" id="UP000282283">
    <property type="component" value="Genome"/>
</dbReference>